<dbReference type="HOGENOM" id="CLU_010194_2_9_1"/>
<dbReference type="InParanoid" id="D8PTP9"/>
<dbReference type="RefSeq" id="XP_003035444.1">
    <property type="nucleotide sequence ID" value="XM_003035398.1"/>
</dbReference>
<protein>
    <recommendedName>
        <fullName evidence="7">NAD(P)-binding protein</fullName>
    </recommendedName>
</protein>
<dbReference type="PRINTS" id="PR00080">
    <property type="entry name" value="SDRFAMILY"/>
</dbReference>
<dbReference type="GeneID" id="9586792"/>
<dbReference type="PANTHER" id="PTHR43976">
    <property type="entry name" value="SHORT CHAIN DEHYDROGENASE"/>
    <property type="match status" value="1"/>
</dbReference>
<comment type="similarity">
    <text evidence="1 4">Belongs to the short-chain dehydrogenases/reductases (SDR) family.</text>
</comment>
<dbReference type="GO" id="GO:0016491">
    <property type="term" value="F:oxidoreductase activity"/>
    <property type="evidence" value="ECO:0007669"/>
    <property type="project" value="UniProtKB-KW"/>
</dbReference>
<dbReference type="Pfam" id="PF00106">
    <property type="entry name" value="adh_short"/>
    <property type="match status" value="1"/>
</dbReference>
<dbReference type="Gene3D" id="3.40.50.720">
    <property type="entry name" value="NAD(P)-binding Rossmann-like Domain"/>
    <property type="match status" value="1"/>
</dbReference>
<gene>
    <name evidence="5" type="ORF">SCHCODRAFT_51754</name>
</gene>
<dbReference type="OMA" id="HNQQGDP"/>
<dbReference type="InterPro" id="IPR002347">
    <property type="entry name" value="SDR_fam"/>
</dbReference>
<dbReference type="PROSITE" id="PS00061">
    <property type="entry name" value="ADH_SHORT"/>
    <property type="match status" value="1"/>
</dbReference>
<dbReference type="KEGG" id="scm:SCHCO_02604515"/>
<dbReference type="SUPFAM" id="SSF51735">
    <property type="entry name" value="NAD(P)-binding Rossmann-fold domains"/>
    <property type="match status" value="1"/>
</dbReference>
<dbReference type="Proteomes" id="UP000007431">
    <property type="component" value="Unassembled WGS sequence"/>
</dbReference>
<keyword evidence="2" id="KW-0521">NADP</keyword>
<dbReference type="eggNOG" id="KOG1205">
    <property type="taxonomic scope" value="Eukaryota"/>
</dbReference>
<dbReference type="EMBL" id="GL377303">
    <property type="protein sequence ID" value="EFJ00542.1"/>
    <property type="molecule type" value="Genomic_DNA"/>
</dbReference>
<sequence>MSSQLVWVITGTSTGLGRELAKAALARGDKVIATARARSIAKLDDLKAEGADVIELDVTAPLDTLKAAAEKAVAINGRVDVVVNNAGYILTGAIEECTPQETFDQYNSNVFGALNVSRAFLPYMRQRKSGTVVFLGSLGGWRGGPLAGLYCSTKWALRGINESLHAEIAPLGLRSVCFDFGYFRTKFLTADHRTPYDPRIEDYREATEKVNQALLAYSEKQPGDPKKGVQVMLDVVRGEGVAAGKPWEINVQLGSDCFAVVKEHCETALKRLSEWEDITKSTDIQE</sequence>
<dbReference type="PANTHER" id="PTHR43976:SF16">
    <property type="entry name" value="SHORT-CHAIN DEHYDROGENASE_REDUCTASE FAMILY PROTEIN"/>
    <property type="match status" value="1"/>
</dbReference>
<proteinExistence type="inferred from homology"/>
<evidence type="ECO:0008006" key="7">
    <source>
        <dbReference type="Google" id="ProtNLM"/>
    </source>
</evidence>
<dbReference type="AlphaFoldDB" id="D8PTP9"/>
<dbReference type="CDD" id="cd05374">
    <property type="entry name" value="17beta-HSD-like_SDR_c"/>
    <property type="match status" value="1"/>
</dbReference>
<reference evidence="5 6" key="1">
    <citation type="journal article" date="2010" name="Nat. Biotechnol.">
        <title>Genome sequence of the model mushroom Schizophyllum commune.</title>
        <authorList>
            <person name="Ohm R.A."/>
            <person name="de Jong J.F."/>
            <person name="Lugones L.G."/>
            <person name="Aerts A."/>
            <person name="Kothe E."/>
            <person name="Stajich J.E."/>
            <person name="de Vries R.P."/>
            <person name="Record E."/>
            <person name="Levasseur A."/>
            <person name="Baker S.E."/>
            <person name="Bartholomew K.A."/>
            <person name="Coutinho P.M."/>
            <person name="Erdmann S."/>
            <person name="Fowler T.J."/>
            <person name="Gathman A.C."/>
            <person name="Lombard V."/>
            <person name="Henrissat B."/>
            <person name="Knabe N."/>
            <person name="Kuees U."/>
            <person name="Lilly W.W."/>
            <person name="Lindquist E."/>
            <person name="Lucas S."/>
            <person name="Magnuson J.K."/>
            <person name="Piumi F."/>
            <person name="Raudaskoski M."/>
            <person name="Salamov A."/>
            <person name="Schmutz J."/>
            <person name="Schwarze F.W.M.R."/>
            <person name="vanKuyk P.A."/>
            <person name="Horton J.S."/>
            <person name="Grigoriev I.V."/>
            <person name="Woesten H.A.B."/>
        </authorList>
    </citation>
    <scope>NUCLEOTIDE SEQUENCE [LARGE SCALE GENOMIC DNA]</scope>
    <source>
        <strain evidence="6">H4-8 / FGSC 9210</strain>
    </source>
</reference>
<dbReference type="OrthoDB" id="1274115at2759"/>
<dbReference type="InterPro" id="IPR036291">
    <property type="entry name" value="NAD(P)-bd_dom_sf"/>
</dbReference>
<evidence type="ECO:0000313" key="5">
    <source>
        <dbReference type="EMBL" id="EFJ00542.1"/>
    </source>
</evidence>
<keyword evidence="3" id="KW-0560">Oxidoreductase</keyword>
<name>D8PTP9_SCHCM</name>
<dbReference type="PRINTS" id="PR00081">
    <property type="entry name" value="GDHRDH"/>
</dbReference>
<dbReference type="FunCoup" id="D8PTP9">
    <property type="interactions" value="1"/>
</dbReference>
<dbReference type="InterPro" id="IPR051911">
    <property type="entry name" value="SDR_oxidoreductase"/>
</dbReference>
<organism evidence="6">
    <name type="scientific">Schizophyllum commune (strain H4-8 / FGSC 9210)</name>
    <name type="common">Split gill fungus</name>
    <dbReference type="NCBI Taxonomy" id="578458"/>
    <lineage>
        <taxon>Eukaryota</taxon>
        <taxon>Fungi</taxon>
        <taxon>Dikarya</taxon>
        <taxon>Basidiomycota</taxon>
        <taxon>Agaricomycotina</taxon>
        <taxon>Agaricomycetes</taxon>
        <taxon>Agaricomycetidae</taxon>
        <taxon>Agaricales</taxon>
        <taxon>Schizophyllaceae</taxon>
        <taxon>Schizophyllum</taxon>
    </lineage>
</organism>
<evidence type="ECO:0000313" key="6">
    <source>
        <dbReference type="Proteomes" id="UP000007431"/>
    </source>
</evidence>
<accession>D8PTP9</accession>
<evidence type="ECO:0000256" key="1">
    <source>
        <dbReference type="ARBA" id="ARBA00006484"/>
    </source>
</evidence>
<evidence type="ECO:0000256" key="4">
    <source>
        <dbReference type="RuleBase" id="RU000363"/>
    </source>
</evidence>
<evidence type="ECO:0000256" key="3">
    <source>
        <dbReference type="ARBA" id="ARBA00023002"/>
    </source>
</evidence>
<evidence type="ECO:0000256" key="2">
    <source>
        <dbReference type="ARBA" id="ARBA00022857"/>
    </source>
</evidence>
<keyword evidence="6" id="KW-1185">Reference proteome</keyword>
<dbReference type="InterPro" id="IPR020904">
    <property type="entry name" value="Sc_DH/Rdtase_CS"/>
</dbReference>
<dbReference type="VEuPathDB" id="FungiDB:SCHCODRAFT_02604515"/>